<keyword evidence="1" id="KW-0238">DNA-binding</keyword>
<evidence type="ECO:0000313" key="3">
    <source>
        <dbReference type="EMBL" id="THF52840.1"/>
    </source>
</evidence>
<dbReference type="InterPro" id="IPR010982">
    <property type="entry name" value="Lambda_DNA-bd_dom_sf"/>
</dbReference>
<dbReference type="SMART" id="SM00530">
    <property type="entry name" value="HTH_XRE"/>
    <property type="match status" value="1"/>
</dbReference>
<dbReference type="PROSITE" id="PS50943">
    <property type="entry name" value="HTH_CROC1"/>
    <property type="match status" value="1"/>
</dbReference>
<dbReference type="Pfam" id="PF01381">
    <property type="entry name" value="HTH_3"/>
    <property type="match status" value="1"/>
</dbReference>
<feature type="domain" description="HTH cro/C1-type" evidence="2">
    <location>
        <begin position="16"/>
        <end position="70"/>
    </location>
</feature>
<dbReference type="InterPro" id="IPR001387">
    <property type="entry name" value="Cro/C1-type_HTH"/>
</dbReference>
<evidence type="ECO:0000259" key="2">
    <source>
        <dbReference type="PROSITE" id="PS50943"/>
    </source>
</evidence>
<dbReference type="GO" id="GO:0003677">
    <property type="term" value="F:DNA binding"/>
    <property type="evidence" value="ECO:0007669"/>
    <property type="project" value="UniProtKB-KW"/>
</dbReference>
<keyword evidence="4" id="KW-1185">Reference proteome</keyword>
<name>A0A4S4A350_9FLAO</name>
<dbReference type="CDD" id="cd00093">
    <property type="entry name" value="HTH_XRE"/>
    <property type="match status" value="1"/>
</dbReference>
<accession>A0A4S4A350</accession>
<dbReference type="RefSeq" id="WP_136401365.1">
    <property type="nucleotide sequence ID" value="NZ_SSNZ01000001.1"/>
</dbReference>
<dbReference type="PANTHER" id="PTHR46797">
    <property type="entry name" value="HTH-TYPE TRANSCRIPTIONAL REGULATOR"/>
    <property type="match status" value="1"/>
</dbReference>
<dbReference type="GO" id="GO:0003700">
    <property type="term" value="F:DNA-binding transcription factor activity"/>
    <property type="evidence" value="ECO:0007669"/>
    <property type="project" value="TreeGrafter"/>
</dbReference>
<dbReference type="InterPro" id="IPR050807">
    <property type="entry name" value="TransReg_Diox_bact_type"/>
</dbReference>
<dbReference type="OrthoDB" id="1446758at2"/>
<gene>
    <name evidence="3" type="ORF">E6C50_01110</name>
</gene>
<dbReference type="PANTHER" id="PTHR46797:SF1">
    <property type="entry name" value="METHYLPHOSPHONATE SYNTHASE"/>
    <property type="match status" value="1"/>
</dbReference>
<evidence type="ECO:0000313" key="4">
    <source>
        <dbReference type="Proteomes" id="UP000307507"/>
    </source>
</evidence>
<reference evidence="3 4" key="1">
    <citation type="submission" date="2019-04" db="EMBL/GenBank/DDBJ databases">
        <title>Flavobacterium sp. nov. isolated from construction timber.</title>
        <authorList>
            <person name="Lin S.-Y."/>
            <person name="Chang C.-T."/>
            <person name="Young C.-C."/>
        </authorList>
    </citation>
    <scope>NUCLEOTIDE SEQUENCE [LARGE SCALE GENOMIC DNA]</scope>
    <source>
        <strain evidence="3 4">CC-CTC003</strain>
    </source>
</reference>
<dbReference type="AlphaFoldDB" id="A0A4S4A350"/>
<protein>
    <submittedName>
        <fullName evidence="3">Helix-turn-helix transcriptional regulator</fullName>
    </submittedName>
</protein>
<dbReference type="SUPFAM" id="SSF47413">
    <property type="entry name" value="lambda repressor-like DNA-binding domains"/>
    <property type="match status" value="1"/>
</dbReference>
<dbReference type="Proteomes" id="UP000307507">
    <property type="component" value="Unassembled WGS sequence"/>
</dbReference>
<dbReference type="EMBL" id="SSNZ01000001">
    <property type="protein sequence ID" value="THF52840.1"/>
    <property type="molecule type" value="Genomic_DNA"/>
</dbReference>
<proteinExistence type="predicted"/>
<comment type="caution">
    <text evidence="3">The sequence shown here is derived from an EMBL/GenBank/DDBJ whole genome shotgun (WGS) entry which is preliminary data.</text>
</comment>
<sequence length="124" mass="14545">MSKLYPFMATQTRNKIRAIREVKGYSQDFMAEKMNISQKTYSRIESGNVKLDIDRLKQISDLLEVEPSALLDNETNVFNYYDKVNNSGTFYNVSSEEYINHLTAEIEYLKEQNDRLMRLLESKA</sequence>
<evidence type="ECO:0000256" key="1">
    <source>
        <dbReference type="ARBA" id="ARBA00023125"/>
    </source>
</evidence>
<dbReference type="Gene3D" id="1.10.260.40">
    <property type="entry name" value="lambda repressor-like DNA-binding domains"/>
    <property type="match status" value="1"/>
</dbReference>
<organism evidence="3 4">
    <name type="scientific">Flavobacterium supellecticarium</name>
    <dbReference type="NCBI Taxonomy" id="2565924"/>
    <lineage>
        <taxon>Bacteria</taxon>
        <taxon>Pseudomonadati</taxon>
        <taxon>Bacteroidota</taxon>
        <taxon>Flavobacteriia</taxon>
        <taxon>Flavobacteriales</taxon>
        <taxon>Flavobacteriaceae</taxon>
        <taxon>Flavobacterium</taxon>
    </lineage>
</organism>
<dbReference type="GO" id="GO:0005829">
    <property type="term" value="C:cytosol"/>
    <property type="evidence" value="ECO:0007669"/>
    <property type="project" value="TreeGrafter"/>
</dbReference>